<name>A0A372JQR9_9ACTN</name>
<evidence type="ECO:0000313" key="2">
    <source>
        <dbReference type="EMBL" id="RFU41688.1"/>
    </source>
</evidence>
<dbReference type="PANTHER" id="PTHR46211">
    <property type="entry name" value="GLYCEROPHOSPHORYL DIESTER PHOSPHODIESTERASE"/>
    <property type="match status" value="1"/>
</dbReference>
<reference evidence="2 3" key="1">
    <citation type="submission" date="2018-08" db="EMBL/GenBank/DDBJ databases">
        <title>Actinomadura jelena sp. nov., a novel Actinomycete isolated from soil in Chad.</title>
        <authorList>
            <person name="Shi L."/>
        </authorList>
    </citation>
    <scope>NUCLEOTIDE SEQUENCE [LARGE SCALE GENOMIC DNA]</scope>
    <source>
        <strain evidence="2 3">NEAU-G17</strain>
    </source>
</reference>
<organism evidence="2 3">
    <name type="scientific">Actinomadura logoneensis</name>
    <dbReference type="NCBI Taxonomy" id="2293572"/>
    <lineage>
        <taxon>Bacteria</taxon>
        <taxon>Bacillati</taxon>
        <taxon>Actinomycetota</taxon>
        <taxon>Actinomycetes</taxon>
        <taxon>Streptosporangiales</taxon>
        <taxon>Thermomonosporaceae</taxon>
        <taxon>Actinomadura</taxon>
    </lineage>
</organism>
<dbReference type="RefSeq" id="WP_117357285.1">
    <property type="nucleotide sequence ID" value="NZ_QURH01000196.1"/>
</dbReference>
<dbReference type="AlphaFoldDB" id="A0A372JQR9"/>
<dbReference type="Gene3D" id="3.20.20.190">
    <property type="entry name" value="Phosphatidylinositol (PI) phosphodiesterase"/>
    <property type="match status" value="1"/>
</dbReference>
<sequence>MATHPAVSAHRRDAAGLTGLHDAARSGAEYVEIDVRRTGDGALVVHHDPTVGGLPLARLAHERAAELADHPIPLVGDALEIIAGRARGHLDLKERGCETELVALAEAALGPDGFVVTTRDVASIRQIKSDFPHVRVAMSVGRSLWELGAHRDFAPVRAIRRSGADLVALNHRLARVGVLAQIARAGFPAMIWTVNAEPQMRRFLADPRVEVLITDHPRRALDLRAASA</sequence>
<feature type="domain" description="GP-PDE" evidence="1">
    <location>
        <begin position="19"/>
        <end position="217"/>
    </location>
</feature>
<dbReference type="InterPro" id="IPR017946">
    <property type="entry name" value="PLC-like_Pdiesterase_TIM-brl"/>
</dbReference>
<dbReference type="GO" id="GO:0006629">
    <property type="term" value="P:lipid metabolic process"/>
    <property type="evidence" value="ECO:0007669"/>
    <property type="project" value="InterPro"/>
</dbReference>
<dbReference type="InterPro" id="IPR030395">
    <property type="entry name" value="GP_PDE_dom"/>
</dbReference>
<protein>
    <submittedName>
        <fullName evidence="2">Glycerophosphodiester phosphodiesterase</fullName>
    </submittedName>
</protein>
<proteinExistence type="predicted"/>
<gene>
    <name evidence="2" type="ORF">DZF91_10500</name>
</gene>
<dbReference type="PANTHER" id="PTHR46211:SF1">
    <property type="entry name" value="GLYCEROPHOSPHODIESTER PHOSPHODIESTERASE, CYTOPLASMIC"/>
    <property type="match status" value="1"/>
</dbReference>
<accession>A0A372JQR9</accession>
<dbReference type="EMBL" id="QURH01000196">
    <property type="protein sequence ID" value="RFU41688.1"/>
    <property type="molecule type" value="Genomic_DNA"/>
</dbReference>
<dbReference type="Proteomes" id="UP000261811">
    <property type="component" value="Unassembled WGS sequence"/>
</dbReference>
<dbReference type="OrthoDB" id="9758957at2"/>
<dbReference type="GO" id="GO:0008081">
    <property type="term" value="F:phosphoric diester hydrolase activity"/>
    <property type="evidence" value="ECO:0007669"/>
    <property type="project" value="InterPro"/>
</dbReference>
<comment type="caution">
    <text evidence="2">The sequence shown here is derived from an EMBL/GenBank/DDBJ whole genome shotgun (WGS) entry which is preliminary data.</text>
</comment>
<keyword evidence="3" id="KW-1185">Reference proteome</keyword>
<dbReference type="SUPFAM" id="SSF51695">
    <property type="entry name" value="PLC-like phosphodiesterases"/>
    <property type="match status" value="1"/>
</dbReference>
<evidence type="ECO:0000259" key="1">
    <source>
        <dbReference type="Pfam" id="PF03009"/>
    </source>
</evidence>
<dbReference type="Pfam" id="PF03009">
    <property type="entry name" value="GDPD"/>
    <property type="match status" value="1"/>
</dbReference>
<evidence type="ECO:0000313" key="3">
    <source>
        <dbReference type="Proteomes" id="UP000261811"/>
    </source>
</evidence>